<evidence type="ECO:0000259" key="5">
    <source>
        <dbReference type="SMART" id="SM00892"/>
    </source>
</evidence>
<dbReference type="SMART" id="SM00477">
    <property type="entry name" value="NUC"/>
    <property type="match status" value="1"/>
</dbReference>
<organism evidence="6 7">
    <name type="scientific">Xylanibacter ruminicola (strain ATCC 19189 / DSM 19721 / CIP 105475 / JCM 8958 / 23)</name>
    <name type="common">Prevotella ruminicola</name>
    <dbReference type="NCBI Taxonomy" id="264731"/>
    <lineage>
        <taxon>Bacteria</taxon>
        <taxon>Pseudomonadati</taxon>
        <taxon>Bacteroidota</taxon>
        <taxon>Bacteroidia</taxon>
        <taxon>Bacteroidales</taxon>
        <taxon>Prevotellaceae</taxon>
        <taxon>Xylanibacter</taxon>
    </lineage>
</organism>
<dbReference type="KEGG" id="pru:PRU_2874"/>
<feature type="domain" description="DNA/RNA non-specific endonuclease/pyrophosphatase/phosphodiesterase" evidence="5">
    <location>
        <begin position="91"/>
        <end position="309"/>
    </location>
</feature>
<dbReference type="STRING" id="264731.PRU_2874"/>
<feature type="compositionally biased region" description="Pro residues" evidence="3">
    <location>
        <begin position="40"/>
        <end position="52"/>
    </location>
</feature>
<dbReference type="GO" id="GO:0004519">
    <property type="term" value="F:endonuclease activity"/>
    <property type="evidence" value="ECO:0007669"/>
    <property type="project" value="UniProtKB-KW"/>
</dbReference>
<dbReference type="eggNOG" id="COG1864">
    <property type="taxonomic scope" value="Bacteria"/>
</dbReference>
<dbReference type="GO" id="GO:0003676">
    <property type="term" value="F:nucleic acid binding"/>
    <property type="evidence" value="ECO:0007669"/>
    <property type="project" value="InterPro"/>
</dbReference>
<sequence length="328" mass="36639">MDSDILALLNSISMNKMFYSLAVFAFVACGGGSSSSDGPNPTPDPTPTPTPTPTVGNANKNDASENAYLARLEMPKARTDSKVITHTTKDYGVTYSVEWDSNIRAQRWTCYDMNKRNAAKNGNTRKSLWPDGDPWNYDPDVATSDQQATYSELSKSYYPGSKDYYEKGHVCPSNDRLYTKDANEQTFYMTNILPMVGKFNGKLWQKMELQVNSWAQKLGDGDTIFICKGGTIDKADQILGKTINNHVVPKYFFMALLFKNASGPVRMLGFWAEHLNEDHSNDALKGYVVSIDDLEQKTGIDFFCNLPDDVEEQLEATKSEDIISAWGL</sequence>
<dbReference type="InterPro" id="IPR044929">
    <property type="entry name" value="DNA/RNA_non-sp_Endonuclease_sf"/>
</dbReference>
<dbReference type="Pfam" id="PF01223">
    <property type="entry name" value="Endonuclease_NS"/>
    <property type="match status" value="1"/>
</dbReference>
<dbReference type="AlphaFoldDB" id="D5EYT1"/>
<evidence type="ECO:0000313" key="6">
    <source>
        <dbReference type="EMBL" id="ADE82901.1"/>
    </source>
</evidence>
<dbReference type="PANTHER" id="PTHR13966:SF5">
    <property type="entry name" value="ENDONUCLEASE G, MITOCHONDRIAL"/>
    <property type="match status" value="1"/>
</dbReference>
<accession>D5EYT1</accession>
<evidence type="ECO:0000256" key="1">
    <source>
        <dbReference type="PIRSR" id="PIRSR640255-1"/>
    </source>
</evidence>
<dbReference type="SMART" id="SM00892">
    <property type="entry name" value="Endonuclease_NS"/>
    <property type="match status" value="1"/>
</dbReference>
<feature type="domain" description="ENPP1-3/EXOG-like endonuclease/phosphodiesterase" evidence="4">
    <location>
        <begin position="92"/>
        <end position="309"/>
    </location>
</feature>
<feature type="region of interest" description="Disordered" evidence="3">
    <location>
        <begin position="33"/>
        <end position="62"/>
    </location>
</feature>
<keyword evidence="7" id="KW-1185">Reference proteome</keyword>
<dbReference type="GO" id="GO:0016787">
    <property type="term" value="F:hydrolase activity"/>
    <property type="evidence" value="ECO:0007669"/>
    <property type="project" value="InterPro"/>
</dbReference>
<dbReference type="InterPro" id="IPR020821">
    <property type="entry name" value="ENPP1-3/EXOG-like_nuc-like"/>
</dbReference>
<keyword evidence="6" id="KW-0378">Hydrolase</keyword>
<dbReference type="SUPFAM" id="SSF54060">
    <property type="entry name" value="His-Me finger endonucleases"/>
    <property type="match status" value="1"/>
</dbReference>
<keyword evidence="6" id="KW-0540">Nuclease</keyword>
<dbReference type="InterPro" id="IPR040255">
    <property type="entry name" value="Non-specific_endonuclease"/>
</dbReference>
<reference evidence="6 7" key="1">
    <citation type="journal article" date="2010" name="Microb. Ecol.">
        <title>Comparative genome analysis of Prevotella ruminicola and Prevotella bryantii: insights into their environmental niche.</title>
        <authorList>
            <consortium name="North American Consortium for Rumen Bacteria"/>
            <person name="Purushe J."/>
            <person name="Fouts D.E."/>
            <person name="Morrison M."/>
            <person name="White B.A."/>
            <person name="Mackie R.I."/>
            <person name="Coutinho P.M."/>
            <person name="Henrissat B."/>
            <person name="Nelson K.E."/>
        </authorList>
    </citation>
    <scope>NUCLEOTIDE SEQUENCE [LARGE SCALE GENOMIC DNA]</scope>
    <source>
        <strain evidence="7">ATCC 19189 / JCM 8958 / 23</strain>
    </source>
</reference>
<dbReference type="Gene3D" id="3.40.570.10">
    <property type="entry name" value="Extracellular Endonuclease, subunit A"/>
    <property type="match status" value="1"/>
</dbReference>
<feature type="binding site" evidence="2">
    <location>
        <position position="200"/>
    </location>
    <ligand>
        <name>Mg(2+)</name>
        <dbReference type="ChEBI" id="CHEBI:18420"/>
        <note>catalytic</note>
    </ligand>
</feature>
<dbReference type="InterPro" id="IPR001604">
    <property type="entry name" value="Endo_G_ENPP1-like_dom"/>
</dbReference>
<keyword evidence="2" id="KW-0479">Metal-binding</keyword>
<proteinExistence type="predicted"/>
<keyword evidence="6" id="KW-0255">Endonuclease</keyword>
<dbReference type="EMBL" id="CP002006">
    <property type="protein sequence ID" value="ADE82901.1"/>
    <property type="molecule type" value="Genomic_DNA"/>
</dbReference>
<dbReference type="Proteomes" id="UP000000927">
    <property type="component" value="Chromosome"/>
</dbReference>
<dbReference type="PANTHER" id="PTHR13966">
    <property type="entry name" value="ENDONUCLEASE RELATED"/>
    <property type="match status" value="1"/>
</dbReference>
<name>D5EYT1_XYLR2</name>
<feature type="active site" description="Proton acceptor" evidence="1">
    <location>
        <position position="169"/>
    </location>
</feature>
<gene>
    <name evidence="6" type="ordered locus">PRU_2874</name>
</gene>
<dbReference type="HOGENOM" id="CLU_055174_2_1_10"/>
<evidence type="ECO:0000256" key="3">
    <source>
        <dbReference type="SAM" id="MobiDB-lite"/>
    </source>
</evidence>
<evidence type="ECO:0000256" key="2">
    <source>
        <dbReference type="PIRSR" id="PIRSR640255-2"/>
    </source>
</evidence>
<dbReference type="InterPro" id="IPR044925">
    <property type="entry name" value="His-Me_finger_sf"/>
</dbReference>
<dbReference type="GO" id="GO:0046872">
    <property type="term" value="F:metal ion binding"/>
    <property type="evidence" value="ECO:0007669"/>
    <property type="project" value="UniProtKB-KW"/>
</dbReference>
<evidence type="ECO:0000313" key="7">
    <source>
        <dbReference type="Proteomes" id="UP000000927"/>
    </source>
</evidence>
<evidence type="ECO:0000259" key="4">
    <source>
        <dbReference type="SMART" id="SM00477"/>
    </source>
</evidence>
<protein>
    <submittedName>
        <fullName evidence="6">DNA/RNA non-specific endonuclease</fullName>
    </submittedName>
</protein>